<dbReference type="InterPro" id="IPR012165">
    <property type="entry name" value="Cyt_c3_hydrogenase_gsu"/>
</dbReference>
<evidence type="ECO:0000256" key="11">
    <source>
        <dbReference type="HAMAP-Rule" id="MF_01211"/>
    </source>
</evidence>
<keyword evidence="3 11" id="KW-0285">Flavoprotein</keyword>
<dbReference type="Gene3D" id="3.40.50.80">
    <property type="entry name" value="Nucleotide-binding domain of ferredoxin-NADP reductase (FNR) module"/>
    <property type="match status" value="1"/>
</dbReference>
<evidence type="ECO:0000256" key="9">
    <source>
        <dbReference type="ARBA" id="ARBA00023004"/>
    </source>
</evidence>
<dbReference type="InterPro" id="IPR017938">
    <property type="entry name" value="Riboflavin_synthase-like_b-brl"/>
</dbReference>
<dbReference type="GO" id="GO:0051537">
    <property type="term" value="F:2 iron, 2 sulfur cluster binding"/>
    <property type="evidence" value="ECO:0007669"/>
    <property type="project" value="UniProtKB-KW"/>
</dbReference>
<dbReference type="PANTHER" id="PTHR43513:SF3">
    <property type="entry name" value="DIHYDROOROTATE DEHYDROGENASE B (NAD(+)), ELECTRON TRANSFER SUBUNIT-RELATED"/>
    <property type="match status" value="1"/>
</dbReference>
<evidence type="ECO:0000256" key="6">
    <source>
        <dbReference type="ARBA" id="ARBA00022827"/>
    </source>
</evidence>
<keyword evidence="5 11" id="KW-0479">Metal-binding</keyword>
<comment type="pathway">
    <text evidence="11">Pyrimidine metabolism; UMP biosynthesis via de novo pathway; orotate from (S)-dihydroorotate (NAD(+) route): step 1/1.</text>
</comment>
<dbReference type="NCBIfam" id="NF000796">
    <property type="entry name" value="PRK00054.1-1"/>
    <property type="match status" value="1"/>
</dbReference>
<comment type="function">
    <text evidence="11">Responsible for channeling the electrons from the oxidation of dihydroorotate from the FMN redox center in the PyrD type B subunit to the ultimate electron acceptor NAD(+).</text>
</comment>
<evidence type="ECO:0000256" key="10">
    <source>
        <dbReference type="ARBA" id="ARBA00023014"/>
    </source>
</evidence>
<evidence type="ECO:0000256" key="2">
    <source>
        <dbReference type="ARBA" id="ARBA00022448"/>
    </source>
</evidence>
<dbReference type="InterPro" id="IPR050353">
    <property type="entry name" value="PyrK_electron_transfer"/>
</dbReference>
<dbReference type="Gene3D" id="2.10.240.10">
    <property type="entry name" value="Dihydroorotate dehydrogenase, electron transfer subunit"/>
    <property type="match status" value="1"/>
</dbReference>
<dbReference type="GO" id="GO:0044205">
    <property type="term" value="P:'de novo' UMP biosynthetic process"/>
    <property type="evidence" value="ECO:0007669"/>
    <property type="project" value="UniProtKB-UniRule"/>
</dbReference>
<dbReference type="Gene3D" id="2.40.30.10">
    <property type="entry name" value="Translation factors"/>
    <property type="match status" value="1"/>
</dbReference>
<dbReference type="Pfam" id="PF00175">
    <property type="entry name" value="NAD_binding_1"/>
    <property type="match status" value="1"/>
</dbReference>
<dbReference type="GO" id="GO:0016491">
    <property type="term" value="F:oxidoreductase activity"/>
    <property type="evidence" value="ECO:0007669"/>
    <property type="project" value="InterPro"/>
</dbReference>
<dbReference type="Pfam" id="PF10418">
    <property type="entry name" value="DHODB_Fe-S_bind"/>
    <property type="match status" value="1"/>
</dbReference>
<protein>
    <recommendedName>
        <fullName evidence="11">Probable dihydroorotate dehydrogenase B (NAD(+)), electron transfer subunit</fullName>
    </recommendedName>
    <alternativeName>
        <fullName evidence="11">Dihydroorotate oxidase B, electron transfer subunit</fullName>
    </alternativeName>
</protein>
<dbReference type="InterPro" id="IPR001433">
    <property type="entry name" value="OxRdtase_FAD/NAD-bd"/>
</dbReference>
<evidence type="ECO:0000256" key="7">
    <source>
        <dbReference type="ARBA" id="ARBA00022975"/>
    </source>
</evidence>
<comment type="similarity">
    <text evidence="1 11">Belongs to the PyrK family.</text>
</comment>
<comment type="subunit">
    <text evidence="11">Heterotetramer of 2 PyrK and 2 PyrD type B subunits.</text>
</comment>
<reference evidence="14" key="1">
    <citation type="submission" date="2021-03" db="EMBL/GenBank/DDBJ databases">
        <title>Genomic Encyclopedia of Type Strains, Phase IV (KMG-V): Genome sequencing to study the core and pangenomes of soil and plant-associated prokaryotes.</title>
        <authorList>
            <person name="Whitman W."/>
        </authorList>
    </citation>
    <scope>NUCLEOTIDE SEQUENCE</scope>
    <source>
        <strain evidence="14">C4</strain>
    </source>
</reference>
<dbReference type="PIRSF" id="PIRSF006816">
    <property type="entry name" value="Cyc3_hyd_g"/>
    <property type="match status" value="1"/>
</dbReference>
<keyword evidence="4 11" id="KW-0001">2Fe-2S</keyword>
<keyword evidence="7 11" id="KW-0665">Pyrimidine biosynthesis</keyword>
<proteinExistence type="inferred from homology"/>
<evidence type="ECO:0000256" key="12">
    <source>
        <dbReference type="PIRSR" id="PIRSR006816-2"/>
    </source>
</evidence>
<dbReference type="InterPro" id="IPR017927">
    <property type="entry name" value="FAD-bd_FR_type"/>
</dbReference>
<keyword evidence="9 11" id="KW-0408">Iron</keyword>
<dbReference type="SUPFAM" id="SSF52343">
    <property type="entry name" value="Ferredoxin reductase-like, C-terminal NADP-linked domain"/>
    <property type="match status" value="1"/>
</dbReference>
<evidence type="ECO:0000313" key="15">
    <source>
        <dbReference type="Proteomes" id="UP000740329"/>
    </source>
</evidence>
<feature type="binding site" evidence="11 12">
    <location>
        <position position="226"/>
    </location>
    <ligand>
        <name>[2Fe-2S] cluster</name>
        <dbReference type="ChEBI" id="CHEBI:190135"/>
    </ligand>
</feature>
<dbReference type="GO" id="GO:0046872">
    <property type="term" value="F:metal ion binding"/>
    <property type="evidence" value="ECO:0007669"/>
    <property type="project" value="UniProtKB-KW"/>
</dbReference>
<evidence type="ECO:0000256" key="3">
    <source>
        <dbReference type="ARBA" id="ARBA00022630"/>
    </source>
</evidence>
<evidence type="ECO:0000256" key="8">
    <source>
        <dbReference type="ARBA" id="ARBA00022982"/>
    </source>
</evidence>
<dbReference type="PANTHER" id="PTHR43513">
    <property type="entry name" value="DIHYDROOROTATE DEHYDROGENASE B (NAD(+)), ELECTRON TRANSFER SUBUNIT"/>
    <property type="match status" value="1"/>
</dbReference>
<dbReference type="GO" id="GO:0050660">
    <property type="term" value="F:flavin adenine dinucleotide binding"/>
    <property type="evidence" value="ECO:0007669"/>
    <property type="project" value="InterPro"/>
</dbReference>
<evidence type="ECO:0000256" key="1">
    <source>
        <dbReference type="ARBA" id="ARBA00006422"/>
    </source>
</evidence>
<evidence type="ECO:0000256" key="4">
    <source>
        <dbReference type="ARBA" id="ARBA00022714"/>
    </source>
</evidence>
<feature type="binding site" evidence="11 12">
    <location>
        <position position="239"/>
    </location>
    <ligand>
        <name>[2Fe-2S] cluster</name>
        <dbReference type="ChEBI" id="CHEBI:190135"/>
    </ligand>
</feature>
<dbReference type="InterPro" id="IPR039261">
    <property type="entry name" value="FNR_nucleotide-bd"/>
</dbReference>
<keyword evidence="6 11" id="KW-0274">FAD</keyword>
<keyword evidence="8 11" id="KW-0249">Electron transport</keyword>
<dbReference type="UniPathway" id="UPA00070">
    <property type="reaction ID" value="UER00945"/>
</dbReference>
<dbReference type="Proteomes" id="UP000740329">
    <property type="component" value="Unassembled WGS sequence"/>
</dbReference>
<evidence type="ECO:0000313" key="14">
    <source>
        <dbReference type="EMBL" id="MBP2201035.1"/>
    </source>
</evidence>
<dbReference type="PROSITE" id="PS51384">
    <property type="entry name" value="FAD_FR"/>
    <property type="match status" value="1"/>
</dbReference>
<dbReference type="InterPro" id="IPR037117">
    <property type="entry name" value="Dihydroorotate_DH_ele_sf"/>
</dbReference>
<dbReference type="InterPro" id="IPR023455">
    <property type="entry name" value="Dihydroorotate_DHASE_ETsu"/>
</dbReference>
<dbReference type="EMBL" id="JAGGMV010000001">
    <property type="protein sequence ID" value="MBP2201035.1"/>
    <property type="molecule type" value="Genomic_DNA"/>
</dbReference>
<evidence type="ECO:0000259" key="13">
    <source>
        <dbReference type="PROSITE" id="PS51384"/>
    </source>
</evidence>
<dbReference type="CDD" id="cd06220">
    <property type="entry name" value="DHOD_e_trans_like2"/>
    <property type="match status" value="1"/>
</dbReference>
<dbReference type="InterPro" id="IPR019480">
    <property type="entry name" value="Dihydroorotate_DH_Fe-S-bd"/>
</dbReference>
<dbReference type="SUPFAM" id="SSF63380">
    <property type="entry name" value="Riboflavin synthase domain-like"/>
    <property type="match status" value="1"/>
</dbReference>
<keyword evidence="2 11" id="KW-0813">Transport</keyword>
<organism evidence="14 15">
    <name type="scientific">Methanococcus voltae</name>
    <dbReference type="NCBI Taxonomy" id="2188"/>
    <lineage>
        <taxon>Archaea</taxon>
        <taxon>Methanobacteriati</taxon>
        <taxon>Methanobacteriota</taxon>
        <taxon>Methanomada group</taxon>
        <taxon>Methanococci</taxon>
        <taxon>Methanococcales</taxon>
        <taxon>Methanococcaceae</taxon>
        <taxon>Methanococcus</taxon>
    </lineage>
</organism>
<feature type="domain" description="FAD-binding FR-type" evidence="13">
    <location>
        <begin position="10"/>
        <end position="97"/>
    </location>
</feature>
<comment type="cofactor">
    <cofactor evidence="11">
        <name>FAD</name>
        <dbReference type="ChEBI" id="CHEBI:57692"/>
    </cofactor>
    <text evidence="11">Binds 1 FAD per subunit.</text>
</comment>
<feature type="binding site" evidence="11 12">
    <location>
        <position position="221"/>
    </location>
    <ligand>
        <name>[2Fe-2S] cluster</name>
        <dbReference type="ChEBI" id="CHEBI:190135"/>
    </ligand>
</feature>
<accession>A0A8J7S094</accession>
<comment type="caution">
    <text evidence="14">The sequence shown here is derived from an EMBL/GenBank/DDBJ whole genome shotgun (WGS) entry which is preliminary data.</text>
</comment>
<comment type="cofactor">
    <cofactor evidence="12">
        <name>[2Fe-2S] cluster</name>
        <dbReference type="ChEBI" id="CHEBI:190135"/>
    </cofactor>
    <text evidence="12">Binds 1 [2Fe-2S] cluster per subunit.</text>
</comment>
<keyword evidence="10 11" id="KW-0411">Iron-sulfur</keyword>
<dbReference type="AlphaFoldDB" id="A0A8J7S094"/>
<sequence length="268" mass="30003">MKNTETRTLERPQMCEIKEIIKESPTVKTFILNKEFNFKGGQFAMVWVPEYDEKPFGFSNKNGFSVANVGRTTSKMHEMQEGELLGIRGPYGNGFETFGDNIIAVAGGIGSAPIIPTVEEFAKQNIDVTTILGGRTKEELLFLDRFENASNTVPCTDDGTFGYNGFTTNKLIEILEQRKEENISTDCLITCGPEIMMKKVVEIAKNYNIPVQLSLERYMKCGIGICGQCSVDDEGYCICKDGPVFWDNKLNMIKEFGKYRRDASGAKI</sequence>
<name>A0A8J7S094_METVO</name>
<feature type="binding site" evidence="11 12">
    <location>
        <position position="229"/>
    </location>
    <ligand>
        <name>[2Fe-2S] cluster</name>
        <dbReference type="ChEBI" id="CHEBI:190135"/>
    </ligand>
</feature>
<evidence type="ECO:0000256" key="5">
    <source>
        <dbReference type="ARBA" id="ARBA00022723"/>
    </source>
</evidence>
<dbReference type="GO" id="GO:0009055">
    <property type="term" value="F:electron transfer activity"/>
    <property type="evidence" value="ECO:0007669"/>
    <property type="project" value="UniProtKB-UniRule"/>
</dbReference>
<dbReference type="HAMAP" id="MF_01211">
    <property type="entry name" value="DHODB_Fe_S_bind"/>
    <property type="match status" value="1"/>
</dbReference>
<comment type="cofactor">
    <cofactor evidence="11">
        <name>[2Fe-2S] cluster</name>
        <dbReference type="ChEBI" id="CHEBI:190135"/>
    </cofactor>
    <text evidence="11">Binds 1 [2Fe-2S] cluster per subunit.</text>
</comment>
<gene>
    <name evidence="11" type="primary">pyrK</name>
    <name evidence="14" type="ORF">J3E07_000433</name>
</gene>